<sequence>MSARFTTVPDTDILRFTAENPLAWVVPAADPGDAILMPLLMETSPDGAPATLIGHLPRSGPLVPCLRENPRATCLFLGPHAYVPPGWISKPGWAPTWNFVSLKVSGVITLDDALTEPAIRALVSHMEADWSVEQVGPRFEALLKGVIGFRMQIESLQPRFKTGQDESDTSRAEIHAHLEGHPLQSWMRQP</sequence>
<dbReference type="PATRIC" id="fig|1280951.3.peg.3384"/>
<dbReference type="OrthoDB" id="9794948at2"/>
<dbReference type="InterPro" id="IPR007396">
    <property type="entry name" value="TR_PAI2-type"/>
</dbReference>
<evidence type="ECO:0000313" key="1">
    <source>
        <dbReference type="EMBL" id="KCZ86727.1"/>
    </source>
</evidence>
<dbReference type="RefSeq" id="WP_011647325.1">
    <property type="nucleotide sequence ID" value="NZ_ARYI01000022.1"/>
</dbReference>
<reference evidence="1 2" key="1">
    <citation type="submission" date="2013-04" db="EMBL/GenBank/DDBJ databases">
        <title>Hyphomonas hirschiana VP5 Genome Sequencing.</title>
        <authorList>
            <person name="Lai Q."/>
            <person name="Shao Z."/>
        </authorList>
    </citation>
    <scope>NUCLEOTIDE SEQUENCE [LARGE SCALE GENOMIC DNA]</scope>
    <source>
        <strain evidence="1 2">VP5</strain>
    </source>
</reference>
<dbReference type="EMBL" id="ARYI01000022">
    <property type="protein sequence ID" value="KCZ86727.1"/>
    <property type="molecule type" value="Genomic_DNA"/>
</dbReference>
<comment type="caution">
    <text evidence="1">The sequence shown here is derived from an EMBL/GenBank/DDBJ whole genome shotgun (WGS) entry which is preliminary data.</text>
</comment>
<evidence type="ECO:0000313" key="2">
    <source>
        <dbReference type="Proteomes" id="UP000025061"/>
    </source>
</evidence>
<organism evidence="1 2">
    <name type="scientific">Hyphomonas hirschiana VP5</name>
    <dbReference type="NCBI Taxonomy" id="1280951"/>
    <lineage>
        <taxon>Bacteria</taxon>
        <taxon>Pseudomonadati</taxon>
        <taxon>Pseudomonadota</taxon>
        <taxon>Alphaproteobacteria</taxon>
        <taxon>Hyphomonadales</taxon>
        <taxon>Hyphomonadaceae</taxon>
        <taxon>Hyphomonas</taxon>
    </lineage>
</organism>
<dbReference type="Gene3D" id="2.30.110.10">
    <property type="entry name" value="Electron Transport, Fmn-binding Protein, Chain A"/>
    <property type="match status" value="1"/>
</dbReference>
<keyword evidence="2" id="KW-1185">Reference proteome</keyword>
<protein>
    <recommendedName>
        <fullName evidence="3">FMN-binding protein</fullName>
    </recommendedName>
</protein>
<dbReference type="PANTHER" id="PTHR35802:SF1">
    <property type="entry name" value="PROTEASE SYNTHASE AND SPORULATION PROTEIN PAI 2"/>
    <property type="match status" value="1"/>
</dbReference>
<gene>
    <name evidence="1" type="ORF">HHI_16791</name>
</gene>
<dbReference type="InterPro" id="IPR012349">
    <property type="entry name" value="Split_barrel_FMN-bd"/>
</dbReference>
<name>A0A059F800_9PROT</name>
<dbReference type="Pfam" id="PF04299">
    <property type="entry name" value="FMN_bind_2"/>
    <property type="match status" value="1"/>
</dbReference>
<evidence type="ECO:0008006" key="3">
    <source>
        <dbReference type="Google" id="ProtNLM"/>
    </source>
</evidence>
<dbReference type="SUPFAM" id="SSF50475">
    <property type="entry name" value="FMN-binding split barrel"/>
    <property type="match status" value="1"/>
</dbReference>
<accession>A0A059F800</accession>
<proteinExistence type="predicted"/>
<dbReference type="AlphaFoldDB" id="A0A059F800"/>
<dbReference type="PANTHER" id="PTHR35802">
    <property type="entry name" value="PROTEASE SYNTHASE AND SPORULATION PROTEIN PAI 2"/>
    <property type="match status" value="1"/>
</dbReference>
<dbReference type="Proteomes" id="UP000025061">
    <property type="component" value="Unassembled WGS sequence"/>
</dbReference>